<evidence type="ECO:0000313" key="1">
    <source>
        <dbReference type="EMBL" id="TFV74184.1"/>
    </source>
</evidence>
<reference evidence="1 2" key="1">
    <citation type="submission" date="2019-03" db="EMBL/GenBank/DDBJ databases">
        <title>Bradyrhizobium strains diversity.</title>
        <authorList>
            <person name="Urquiaga M.C.O."/>
            <person name="Hungria M."/>
            <person name="Delamuta J.R.M."/>
            <person name="Klepa M.S."/>
        </authorList>
    </citation>
    <scope>NUCLEOTIDE SEQUENCE [LARGE SCALE GENOMIC DNA]</scope>
    <source>
        <strain evidence="1 2">CNPSo 3426</strain>
    </source>
</reference>
<organism evidence="1 2">
    <name type="scientific">Bradyrhizobium frederickii</name>
    <dbReference type="NCBI Taxonomy" id="2560054"/>
    <lineage>
        <taxon>Bacteria</taxon>
        <taxon>Pseudomonadati</taxon>
        <taxon>Pseudomonadota</taxon>
        <taxon>Alphaproteobacteria</taxon>
        <taxon>Hyphomicrobiales</taxon>
        <taxon>Nitrobacteraceae</taxon>
        <taxon>Bradyrhizobium</taxon>
    </lineage>
</organism>
<dbReference type="Proteomes" id="UP000297700">
    <property type="component" value="Unassembled WGS sequence"/>
</dbReference>
<protein>
    <submittedName>
        <fullName evidence="1">Uncharacterized protein</fullName>
    </submittedName>
</protein>
<name>A0A4Y9P1U8_9BRAD</name>
<dbReference type="EMBL" id="SPQS01000010">
    <property type="protein sequence ID" value="TFV74184.1"/>
    <property type="molecule type" value="Genomic_DNA"/>
</dbReference>
<evidence type="ECO:0000313" key="2">
    <source>
        <dbReference type="Proteomes" id="UP000297700"/>
    </source>
</evidence>
<proteinExistence type="predicted"/>
<accession>A0A4Y9P1U8</accession>
<dbReference type="RefSeq" id="WP_135164973.1">
    <property type="nucleotide sequence ID" value="NZ_SPQS01000010.1"/>
</dbReference>
<sequence>MFRADLTLLAEAPARTNSDPIGTIARIADVVDAANRPALPKINIDLPYLKRLWRRQKGCCALTGAPLEFSGPFGVTIDRTTPARGYTKRNVRLVGRSANAAKYGMTTAEFHCFIIQSYRWLRLKKLAR</sequence>
<dbReference type="AlphaFoldDB" id="A0A4Y9P1U8"/>
<gene>
    <name evidence="1" type="ORF">E4K64_19575</name>
</gene>
<comment type="caution">
    <text evidence="1">The sequence shown here is derived from an EMBL/GenBank/DDBJ whole genome shotgun (WGS) entry which is preliminary data.</text>
</comment>